<dbReference type="EMBL" id="CP059693">
    <property type="protein sequence ID" value="WDE10007.1"/>
    <property type="molecule type" value="Genomic_DNA"/>
</dbReference>
<evidence type="ECO:0000313" key="2">
    <source>
        <dbReference type="Proteomes" id="UP001215231"/>
    </source>
</evidence>
<gene>
    <name evidence="1" type="ORF">H3N35_17075</name>
</gene>
<reference evidence="1 2" key="1">
    <citation type="journal article" date="2022" name="Mar. Drugs">
        <title>Bioassay-Guided Fractionation Leads to the Detection of Cholic Acid Generated by the Rare Thalassomonas sp.</title>
        <authorList>
            <person name="Pheiffer F."/>
            <person name="Schneider Y.K."/>
            <person name="Hansen E.H."/>
            <person name="Andersen J.H."/>
            <person name="Isaksson J."/>
            <person name="Busche T."/>
            <person name="R C."/>
            <person name="Kalinowski J."/>
            <person name="Zyl L.V."/>
            <person name="Trindade M."/>
        </authorList>
    </citation>
    <scope>NUCLEOTIDE SEQUENCE [LARGE SCALE GENOMIC DNA]</scope>
    <source>
        <strain evidence="1 2">A5K-61T</strain>
    </source>
</reference>
<dbReference type="Proteomes" id="UP001215231">
    <property type="component" value="Chromosome"/>
</dbReference>
<name>A0ABY7V8U0_9GAMM</name>
<sequence>MNIEKFTKKVVHGDGAQWNYAVDKTEGLVSVWVHGGDFILTWEEYPEGSFHDESEYIKDEHHQFNSLNELLSFMDKNAIPLSGFK</sequence>
<organism evidence="1 2">
    <name type="scientific">Thalassomonas haliotis</name>
    <dbReference type="NCBI Taxonomy" id="485448"/>
    <lineage>
        <taxon>Bacteria</taxon>
        <taxon>Pseudomonadati</taxon>
        <taxon>Pseudomonadota</taxon>
        <taxon>Gammaproteobacteria</taxon>
        <taxon>Alteromonadales</taxon>
        <taxon>Colwelliaceae</taxon>
        <taxon>Thalassomonas</taxon>
    </lineage>
</organism>
<evidence type="ECO:0000313" key="1">
    <source>
        <dbReference type="EMBL" id="WDE10007.1"/>
    </source>
</evidence>
<protein>
    <submittedName>
        <fullName evidence="1">Uncharacterized protein</fullName>
    </submittedName>
</protein>
<keyword evidence="2" id="KW-1185">Reference proteome</keyword>
<dbReference type="RefSeq" id="WP_274050017.1">
    <property type="nucleotide sequence ID" value="NZ_CP059693.1"/>
</dbReference>
<proteinExistence type="predicted"/>
<accession>A0ABY7V8U0</accession>